<organism evidence="1 2">
    <name type="scientific">Duganella vulcania</name>
    <dbReference type="NCBI Taxonomy" id="2692166"/>
    <lineage>
        <taxon>Bacteria</taxon>
        <taxon>Pseudomonadati</taxon>
        <taxon>Pseudomonadota</taxon>
        <taxon>Betaproteobacteria</taxon>
        <taxon>Burkholderiales</taxon>
        <taxon>Oxalobacteraceae</taxon>
        <taxon>Telluria group</taxon>
        <taxon>Duganella</taxon>
    </lineage>
</organism>
<proteinExistence type="predicted"/>
<sequence>MNAWKRLLAEGKVESLVVKLDTPPGLAAEARMLSAEEQDQLRGAKQDIKAYMQRILQTAPIK</sequence>
<name>A0A845HEZ1_9BURK</name>
<dbReference type="Proteomes" id="UP000484875">
    <property type="component" value="Unassembled WGS sequence"/>
</dbReference>
<comment type="caution">
    <text evidence="1">The sequence shown here is derived from an EMBL/GenBank/DDBJ whole genome shotgun (WGS) entry which is preliminary data.</text>
</comment>
<reference evidence="1 2" key="1">
    <citation type="submission" date="2019-12" db="EMBL/GenBank/DDBJ databases">
        <title>Novel species isolated from a subtropical stream in China.</title>
        <authorList>
            <person name="Lu H."/>
        </authorList>
    </citation>
    <scope>NUCLEOTIDE SEQUENCE [LARGE SCALE GENOMIC DNA]</scope>
    <source>
        <strain evidence="1 2">FT107W</strain>
    </source>
</reference>
<protein>
    <submittedName>
        <fullName evidence="1">Uncharacterized protein</fullName>
    </submittedName>
</protein>
<accession>A0A845HEZ1</accession>
<dbReference type="EMBL" id="WWCV01000001">
    <property type="protein sequence ID" value="MYN15256.1"/>
    <property type="molecule type" value="Genomic_DNA"/>
</dbReference>
<evidence type="ECO:0000313" key="1">
    <source>
        <dbReference type="EMBL" id="MYN15256.1"/>
    </source>
</evidence>
<keyword evidence="2" id="KW-1185">Reference proteome</keyword>
<evidence type="ECO:0000313" key="2">
    <source>
        <dbReference type="Proteomes" id="UP000484875"/>
    </source>
</evidence>
<gene>
    <name evidence="1" type="ORF">GTP81_00665</name>
</gene>
<dbReference type="AlphaFoldDB" id="A0A845HEZ1"/>